<organism evidence="1 2">
    <name type="scientific">Salmonella enterica subsp. enterica serovar Poona</name>
    <dbReference type="NCBI Taxonomy" id="436295"/>
    <lineage>
        <taxon>Bacteria</taxon>
        <taxon>Pseudomonadati</taxon>
        <taxon>Pseudomonadota</taxon>
        <taxon>Gammaproteobacteria</taxon>
        <taxon>Enterobacterales</taxon>
        <taxon>Enterobacteriaceae</taxon>
        <taxon>Salmonella</taxon>
    </lineage>
</organism>
<protein>
    <submittedName>
        <fullName evidence="1">Uncharacterized protein</fullName>
    </submittedName>
</protein>
<reference evidence="1 2" key="1">
    <citation type="submission" date="2018-03" db="EMBL/GenBank/DDBJ databases">
        <title>Non-Typhoidal Salmonella genome sequencing and assembly.</title>
        <authorList>
            <person name="Matchawe C."/>
        </authorList>
    </citation>
    <scope>NUCLEOTIDE SEQUENCE [LARGE SCALE GENOMIC DNA]</scope>
    <source>
        <strain evidence="1 2">8EV</strain>
    </source>
</reference>
<comment type="caution">
    <text evidence="1">The sequence shown here is derived from an EMBL/GenBank/DDBJ whole genome shotgun (WGS) entry which is preliminary data.</text>
</comment>
<dbReference type="EMBL" id="PYKK01000454">
    <property type="protein sequence ID" value="TGD48433.1"/>
    <property type="molecule type" value="Genomic_DNA"/>
</dbReference>
<sequence>MMFLKDRHTFCSASIFSLQMLAIMPSSGGLPTFMLRREEQKQRIIWGKLMIKGKLALRTCCL</sequence>
<name>A0A659SJP0_SALET</name>
<evidence type="ECO:0000313" key="1">
    <source>
        <dbReference type="EMBL" id="TGD48433.1"/>
    </source>
</evidence>
<accession>A0A659SJP0</accession>
<evidence type="ECO:0000313" key="2">
    <source>
        <dbReference type="Proteomes" id="UP000297989"/>
    </source>
</evidence>
<proteinExistence type="predicted"/>
<dbReference type="Proteomes" id="UP000297989">
    <property type="component" value="Unassembled WGS sequence"/>
</dbReference>
<dbReference type="AlphaFoldDB" id="A0A659SJP0"/>
<gene>
    <name evidence="1" type="ORF">C9F10_06065</name>
</gene>